<dbReference type="PANTHER" id="PTHR40050:SF1">
    <property type="entry name" value="INNER SPORE COAT PROTEIN H"/>
    <property type="match status" value="1"/>
</dbReference>
<dbReference type="Pfam" id="PF08757">
    <property type="entry name" value="CotH"/>
    <property type="match status" value="1"/>
</dbReference>
<reference evidence="2" key="1">
    <citation type="submission" date="2013-06" db="EMBL/GenBank/DDBJ databases">
        <authorList>
            <person name="Weinstock G."/>
            <person name="Sodergren E."/>
            <person name="Clifton S."/>
            <person name="Fulton L."/>
            <person name="Fulton B."/>
            <person name="Courtney L."/>
            <person name="Fronick C."/>
            <person name="Harrison M."/>
            <person name="Strong C."/>
            <person name="Farmer C."/>
            <person name="Delahaunty K."/>
            <person name="Markovic C."/>
            <person name="Hall O."/>
            <person name="Minx P."/>
            <person name="Tomlinson C."/>
            <person name="Mitreva M."/>
            <person name="Nelson J."/>
            <person name="Hou S."/>
            <person name="Wollam A."/>
            <person name="Pepin K.H."/>
            <person name="Johnson M."/>
            <person name="Bhonagiri V."/>
            <person name="Nash W.E."/>
            <person name="Warren W."/>
            <person name="Chinwalla A."/>
            <person name="Mardis E.R."/>
            <person name="Wilson R.K."/>
        </authorList>
    </citation>
    <scope>NUCLEOTIDE SEQUENCE [LARGE SCALE GENOMIC DNA]</scope>
    <source>
        <strain evidence="2">ATCC 49176</strain>
    </source>
</reference>
<dbReference type="eggNOG" id="COG5337">
    <property type="taxonomic scope" value="Bacteria"/>
</dbReference>
<gene>
    <name evidence="2" type="ORF">GCWU000182_000065</name>
</gene>
<dbReference type="SUPFAM" id="SSF49265">
    <property type="entry name" value="Fibronectin type III"/>
    <property type="match status" value="1"/>
</dbReference>
<dbReference type="HOGENOM" id="CLU_474645_0_0_9"/>
<dbReference type="AlphaFoldDB" id="W1Q528"/>
<evidence type="ECO:0000313" key="2">
    <source>
        <dbReference type="EMBL" id="ESK66378.1"/>
    </source>
</evidence>
<keyword evidence="3" id="KW-1185">Reference proteome</keyword>
<dbReference type="PROSITE" id="PS51257">
    <property type="entry name" value="PROKAR_LIPOPROTEIN"/>
    <property type="match status" value="1"/>
</dbReference>
<sequence length="585" mass="67307">MPPKNPKLAGLLVMILATCVLGACSQEETSTSSSVSQENTVEFAESNYHLRDKDLLYQEDPQSVKTLYLTIKSGVESENTNHTWEEINTYSAYDYEKWGVPRYQVAAILQAGDDSGPLAGQVGYNETVPNATVQVRGQTSSRNQQKNYKIKLKKNKGSWQGQRTLNLNKHQTDGLRFRNKLAYDLIRGIPQIMGLRTQFVHLYVKDENGSEPDKFVDYGLYTQVEQLNGAGLKAHGLDSNAQLYKVNFFEFLPYEEVIKPENDPDFDKQAFEKLLEIKGDHDHRKLIEMLQAVNDLDQPIEQTLDTYFDRENLTYWLAFQILIGNTDTQSRNVYLYSPQNSQRWYFIPWDHDSAFFKKEYEIEQFAGKTSWESGISNYWGNRLFQRALKSETFRKELDDAIQDLRSKLTPDYLSQEVAKYQATVQPYVTKEPDSTHLGLTPSQYEEVAAAIPQEIESNYQDYLDSLKKPMPFFIGIPEKDENGKLKVRWDAAYDLKGQKITYKVEVAKDFEFKDVIHTEEGLTLPETVLDMPEKGHYFARVTATNEAGESRDAFDYYVTEAGKHFGVKSFFIQSDGKISEDVYEE</sequence>
<dbReference type="InterPro" id="IPR036116">
    <property type="entry name" value="FN3_sf"/>
</dbReference>
<dbReference type="PANTHER" id="PTHR40050">
    <property type="entry name" value="INNER SPORE COAT PROTEIN H"/>
    <property type="match status" value="1"/>
</dbReference>
<accession>W1Q528</accession>
<keyword evidence="1" id="KW-0732">Signal</keyword>
<proteinExistence type="predicted"/>
<dbReference type="STRING" id="592010.GCWU000182_000065"/>
<name>W1Q528_ABIDE</name>
<comment type="caution">
    <text evidence="2">The sequence shown here is derived from an EMBL/GenBank/DDBJ whole genome shotgun (WGS) entry which is preliminary data.</text>
</comment>
<protein>
    <submittedName>
        <fullName evidence="2">CotH protein</fullName>
    </submittedName>
</protein>
<dbReference type="Proteomes" id="UP000019050">
    <property type="component" value="Unassembled WGS sequence"/>
</dbReference>
<organism evidence="2 3">
    <name type="scientific">Abiotrophia defectiva ATCC 49176</name>
    <dbReference type="NCBI Taxonomy" id="592010"/>
    <lineage>
        <taxon>Bacteria</taxon>
        <taxon>Bacillati</taxon>
        <taxon>Bacillota</taxon>
        <taxon>Bacilli</taxon>
        <taxon>Lactobacillales</taxon>
        <taxon>Aerococcaceae</taxon>
        <taxon>Abiotrophia</taxon>
    </lineage>
</organism>
<feature type="signal peptide" evidence="1">
    <location>
        <begin position="1"/>
        <end position="22"/>
    </location>
</feature>
<dbReference type="EMBL" id="ACIN03000001">
    <property type="protein sequence ID" value="ESK66378.1"/>
    <property type="molecule type" value="Genomic_DNA"/>
</dbReference>
<evidence type="ECO:0000313" key="3">
    <source>
        <dbReference type="Proteomes" id="UP000019050"/>
    </source>
</evidence>
<feature type="chain" id="PRO_5039571876" evidence="1">
    <location>
        <begin position="23"/>
        <end position="585"/>
    </location>
</feature>
<dbReference type="InterPro" id="IPR014867">
    <property type="entry name" value="Spore_coat_CotH_CotH2/3/7"/>
</dbReference>
<evidence type="ECO:0000256" key="1">
    <source>
        <dbReference type="SAM" id="SignalP"/>
    </source>
</evidence>